<keyword evidence="8" id="KW-0540">Nuclease</keyword>
<feature type="domain" description="C4-type zinc-finger of DNA polymerase delta" evidence="23">
    <location>
        <begin position="984"/>
        <end position="1055"/>
    </location>
</feature>
<comment type="subcellular location">
    <subcellularLocation>
        <location evidence="2 20">Nucleus</location>
    </subcellularLocation>
</comment>
<dbReference type="PROSITE" id="PS00116">
    <property type="entry name" value="DNA_POLYMERASE_B"/>
    <property type="match status" value="1"/>
</dbReference>
<dbReference type="STRING" id="246404.A0A507FPN4"/>
<dbReference type="InterPro" id="IPR056435">
    <property type="entry name" value="DPOD/Z_N"/>
</dbReference>
<dbReference type="GO" id="GO:0006297">
    <property type="term" value="P:nucleotide-excision repair, DNA gap filling"/>
    <property type="evidence" value="ECO:0007669"/>
    <property type="project" value="TreeGrafter"/>
</dbReference>
<keyword evidence="9 20" id="KW-0479">Metal-binding</keyword>
<comment type="caution">
    <text evidence="25">The sequence shown here is derived from an EMBL/GenBank/DDBJ whole genome shotgun (WGS) entry which is preliminary data.</text>
</comment>
<dbReference type="Pfam" id="PF24055">
    <property type="entry name" value="POL3_N"/>
    <property type="match status" value="1"/>
</dbReference>
<dbReference type="PRINTS" id="PR00106">
    <property type="entry name" value="DNAPOLB"/>
</dbReference>
<dbReference type="Gene3D" id="1.10.287.690">
    <property type="entry name" value="Helix hairpin bin"/>
    <property type="match status" value="1"/>
</dbReference>
<evidence type="ECO:0000256" key="20">
    <source>
        <dbReference type="RuleBase" id="RU000442"/>
    </source>
</evidence>
<dbReference type="InterPro" id="IPR025687">
    <property type="entry name" value="Znf-C4pol"/>
</dbReference>
<gene>
    <name evidence="25" type="ORF">CcCBS67573_g01225</name>
</gene>
<evidence type="ECO:0000256" key="14">
    <source>
        <dbReference type="ARBA" id="ARBA00022932"/>
    </source>
</evidence>
<keyword evidence="14 20" id="KW-0239">DNA-directed DNA polymerase</keyword>
<dbReference type="Gene3D" id="3.30.420.10">
    <property type="entry name" value="Ribonuclease H-like superfamily/Ribonuclease H"/>
    <property type="match status" value="1"/>
</dbReference>
<reference evidence="25 26" key="1">
    <citation type="journal article" date="2019" name="Sci. Rep.">
        <title>Comparative genomics of chytrid fungi reveal insights into the obligate biotrophic and pathogenic lifestyle of Synchytrium endobioticum.</title>
        <authorList>
            <person name="van de Vossenberg B.T.L.H."/>
            <person name="Warris S."/>
            <person name="Nguyen H.D.T."/>
            <person name="van Gent-Pelzer M.P.E."/>
            <person name="Joly D.L."/>
            <person name="van de Geest H.C."/>
            <person name="Bonants P.J.M."/>
            <person name="Smith D.S."/>
            <person name="Levesque C.A."/>
            <person name="van der Lee T.A.J."/>
        </authorList>
    </citation>
    <scope>NUCLEOTIDE SEQUENCE [LARGE SCALE GENOMIC DNA]</scope>
    <source>
        <strain evidence="25 26">CBS 675.73</strain>
    </source>
</reference>
<keyword evidence="11" id="KW-0378">Hydrolase</keyword>
<protein>
    <recommendedName>
        <fullName evidence="20">DNA polymerase</fullName>
        <ecNumber evidence="20">2.7.7.7</ecNumber>
    </recommendedName>
</protein>
<dbReference type="FunFam" id="1.10.287.690:FF:000001">
    <property type="entry name" value="DNA polymerase"/>
    <property type="match status" value="1"/>
</dbReference>
<evidence type="ECO:0000256" key="13">
    <source>
        <dbReference type="ARBA" id="ARBA00022839"/>
    </source>
</evidence>
<feature type="domain" description="DNA-directed DNA polymerase family B exonuclease" evidence="22">
    <location>
        <begin position="212"/>
        <end position="452"/>
    </location>
</feature>
<dbReference type="InterPro" id="IPR023211">
    <property type="entry name" value="DNA_pol_palm_dom_sf"/>
</dbReference>
<evidence type="ECO:0000256" key="5">
    <source>
        <dbReference type="ARBA" id="ARBA00022679"/>
    </source>
</evidence>
<dbReference type="InterPro" id="IPR006134">
    <property type="entry name" value="DNA-dir_DNA_pol_B_multi_dom"/>
</dbReference>
<evidence type="ECO:0000256" key="4">
    <source>
        <dbReference type="ARBA" id="ARBA00022485"/>
    </source>
</evidence>
<dbReference type="InterPro" id="IPR050240">
    <property type="entry name" value="DNA_pol_type-B"/>
</dbReference>
<dbReference type="PANTHER" id="PTHR10322">
    <property type="entry name" value="DNA POLYMERASE CATALYTIC SUBUNIT"/>
    <property type="match status" value="1"/>
</dbReference>
<name>A0A507FPN4_9FUNG</name>
<evidence type="ECO:0000256" key="8">
    <source>
        <dbReference type="ARBA" id="ARBA00022722"/>
    </source>
</evidence>
<evidence type="ECO:0000313" key="25">
    <source>
        <dbReference type="EMBL" id="TPX77535.1"/>
    </source>
</evidence>
<keyword evidence="5 20" id="KW-0808">Transferase</keyword>
<dbReference type="PANTHER" id="PTHR10322:SF23">
    <property type="entry name" value="DNA POLYMERASE DELTA CATALYTIC SUBUNIT"/>
    <property type="match status" value="1"/>
</dbReference>
<evidence type="ECO:0000256" key="15">
    <source>
        <dbReference type="ARBA" id="ARBA00023004"/>
    </source>
</evidence>
<dbReference type="GO" id="GO:0008296">
    <property type="term" value="F:3'-5'-DNA exonuclease activity"/>
    <property type="evidence" value="ECO:0007669"/>
    <property type="project" value="TreeGrafter"/>
</dbReference>
<evidence type="ECO:0000259" key="22">
    <source>
        <dbReference type="Pfam" id="PF03104"/>
    </source>
</evidence>
<evidence type="ECO:0000259" key="23">
    <source>
        <dbReference type="Pfam" id="PF14260"/>
    </source>
</evidence>
<dbReference type="SUPFAM" id="SSF56672">
    <property type="entry name" value="DNA/RNA polymerases"/>
    <property type="match status" value="1"/>
</dbReference>
<dbReference type="FunFam" id="3.30.420.10:FF:000351">
    <property type="entry name" value="DNA polymerase"/>
    <property type="match status" value="1"/>
</dbReference>
<dbReference type="Pfam" id="PF14260">
    <property type="entry name" value="zf-C4pol"/>
    <property type="match status" value="1"/>
</dbReference>
<keyword evidence="13" id="KW-0269">Exonuclease</keyword>
<dbReference type="GO" id="GO:0045004">
    <property type="term" value="P:DNA replication proofreading"/>
    <property type="evidence" value="ECO:0007669"/>
    <property type="project" value="TreeGrafter"/>
</dbReference>
<dbReference type="Gene3D" id="1.10.132.60">
    <property type="entry name" value="DNA polymerase family B, C-terminal domain"/>
    <property type="match status" value="1"/>
</dbReference>
<feature type="domain" description="DNA polymerase delta/zeta catalytic subunit N-terminal" evidence="24">
    <location>
        <begin position="113"/>
        <end position="184"/>
    </location>
</feature>
<evidence type="ECO:0000259" key="24">
    <source>
        <dbReference type="Pfam" id="PF24055"/>
    </source>
</evidence>
<keyword evidence="17 20" id="KW-0238">DNA-binding</keyword>
<keyword evidence="16 20" id="KW-0411">Iron-sulfur</keyword>
<evidence type="ECO:0000256" key="1">
    <source>
        <dbReference type="ARBA" id="ARBA00001966"/>
    </source>
</evidence>
<evidence type="ECO:0000256" key="16">
    <source>
        <dbReference type="ARBA" id="ARBA00023014"/>
    </source>
</evidence>
<dbReference type="CDD" id="cd05533">
    <property type="entry name" value="POLBc_delta"/>
    <property type="match status" value="1"/>
</dbReference>
<evidence type="ECO:0000256" key="19">
    <source>
        <dbReference type="ARBA" id="ARBA00049244"/>
    </source>
</evidence>
<dbReference type="InterPro" id="IPR012337">
    <property type="entry name" value="RNaseH-like_sf"/>
</dbReference>
<dbReference type="GO" id="GO:0043625">
    <property type="term" value="C:delta DNA polymerase complex"/>
    <property type="evidence" value="ECO:0007669"/>
    <property type="project" value="TreeGrafter"/>
</dbReference>
<dbReference type="InterPro" id="IPR043502">
    <property type="entry name" value="DNA/RNA_pol_sf"/>
</dbReference>
<dbReference type="InterPro" id="IPR006133">
    <property type="entry name" value="DNA-dir_DNA_pol_B_exonuc"/>
</dbReference>
<keyword evidence="7 20" id="KW-0235">DNA replication</keyword>
<comment type="catalytic activity">
    <reaction evidence="19 20">
        <text>DNA(n) + a 2'-deoxyribonucleoside 5'-triphosphate = DNA(n+1) + diphosphate</text>
        <dbReference type="Rhea" id="RHEA:22508"/>
        <dbReference type="Rhea" id="RHEA-COMP:17339"/>
        <dbReference type="Rhea" id="RHEA-COMP:17340"/>
        <dbReference type="ChEBI" id="CHEBI:33019"/>
        <dbReference type="ChEBI" id="CHEBI:61560"/>
        <dbReference type="ChEBI" id="CHEBI:173112"/>
        <dbReference type="EC" id="2.7.7.7"/>
    </reaction>
</comment>
<dbReference type="EC" id="2.7.7.7" evidence="20"/>
<evidence type="ECO:0000256" key="9">
    <source>
        <dbReference type="ARBA" id="ARBA00022723"/>
    </source>
</evidence>
<evidence type="ECO:0000256" key="18">
    <source>
        <dbReference type="ARBA" id="ARBA00023242"/>
    </source>
</evidence>
<dbReference type="InterPro" id="IPR017964">
    <property type="entry name" value="DNA-dir_DNA_pol_B_CS"/>
</dbReference>
<dbReference type="InterPro" id="IPR042087">
    <property type="entry name" value="DNA_pol_B_thumb"/>
</dbReference>
<dbReference type="EMBL" id="QEAP01000019">
    <property type="protein sequence ID" value="TPX77535.1"/>
    <property type="molecule type" value="Genomic_DNA"/>
</dbReference>
<keyword evidence="12 20" id="KW-0862">Zinc</keyword>
<keyword evidence="6 20" id="KW-0548">Nucleotidyltransferase</keyword>
<evidence type="ECO:0000256" key="6">
    <source>
        <dbReference type="ARBA" id="ARBA00022695"/>
    </source>
</evidence>
<dbReference type="Gene3D" id="3.90.1600.10">
    <property type="entry name" value="Palm domain of DNA polymerase"/>
    <property type="match status" value="1"/>
</dbReference>
<keyword evidence="10 20" id="KW-0863">Zinc-finger</keyword>
<comment type="cofactor">
    <cofactor evidence="1 20">
        <name>[4Fe-4S] cluster</name>
        <dbReference type="ChEBI" id="CHEBI:49883"/>
    </cofactor>
</comment>
<keyword evidence="4 20" id="KW-0004">4Fe-4S</keyword>
<evidence type="ECO:0000259" key="21">
    <source>
        <dbReference type="Pfam" id="PF00136"/>
    </source>
</evidence>
<evidence type="ECO:0000256" key="2">
    <source>
        <dbReference type="ARBA" id="ARBA00004123"/>
    </source>
</evidence>
<evidence type="ECO:0000256" key="10">
    <source>
        <dbReference type="ARBA" id="ARBA00022771"/>
    </source>
</evidence>
<dbReference type="GO" id="GO:0000166">
    <property type="term" value="F:nucleotide binding"/>
    <property type="evidence" value="ECO:0007669"/>
    <property type="project" value="InterPro"/>
</dbReference>
<evidence type="ECO:0000313" key="26">
    <source>
        <dbReference type="Proteomes" id="UP000320333"/>
    </source>
</evidence>
<dbReference type="SUPFAM" id="SSF53098">
    <property type="entry name" value="Ribonuclease H-like"/>
    <property type="match status" value="1"/>
</dbReference>
<accession>A0A507FPN4</accession>
<feature type="domain" description="DNA-directed DNA polymerase family B multifunctional" evidence="21">
    <location>
        <begin position="516"/>
        <end position="947"/>
    </location>
</feature>
<dbReference type="GO" id="GO:0006287">
    <property type="term" value="P:base-excision repair, gap-filling"/>
    <property type="evidence" value="ECO:0007669"/>
    <property type="project" value="TreeGrafter"/>
</dbReference>
<keyword evidence="15 20" id="KW-0408">Iron</keyword>
<dbReference type="CDD" id="cd05777">
    <property type="entry name" value="DNA_polB_delta_exo"/>
    <property type="match status" value="1"/>
</dbReference>
<dbReference type="NCBIfam" id="TIGR00592">
    <property type="entry name" value="pol2"/>
    <property type="match status" value="1"/>
</dbReference>
<evidence type="ECO:0000256" key="3">
    <source>
        <dbReference type="ARBA" id="ARBA00005755"/>
    </source>
</evidence>
<dbReference type="GO" id="GO:0008270">
    <property type="term" value="F:zinc ion binding"/>
    <property type="evidence" value="ECO:0007669"/>
    <property type="project" value="UniProtKB-KW"/>
</dbReference>
<dbReference type="GO" id="GO:0003677">
    <property type="term" value="F:DNA binding"/>
    <property type="evidence" value="ECO:0007669"/>
    <property type="project" value="UniProtKB-KW"/>
</dbReference>
<comment type="similarity">
    <text evidence="3 20">Belongs to the DNA polymerase type-B family.</text>
</comment>
<organism evidence="25 26">
    <name type="scientific">Chytriomyces confervae</name>
    <dbReference type="NCBI Taxonomy" id="246404"/>
    <lineage>
        <taxon>Eukaryota</taxon>
        <taxon>Fungi</taxon>
        <taxon>Fungi incertae sedis</taxon>
        <taxon>Chytridiomycota</taxon>
        <taxon>Chytridiomycota incertae sedis</taxon>
        <taxon>Chytridiomycetes</taxon>
        <taxon>Chytridiales</taxon>
        <taxon>Chytriomycetaceae</taxon>
        <taxon>Chytriomyces</taxon>
    </lineage>
</organism>
<dbReference type="AlphaFoldDB" id="A0A507FPN4"/>
<dbReference type="SMART" id="SM00486">
    <property type="entry name" value="POLBc"/>
    <property type="match status" value="1"/>
</dbReference>
<dbReference type="Pfam" id="PF00136">
    <property type="entry name" value="DNA_pol_B"/>
    <property type="match status" value="1"/>
</dbReference>
<evidence type="ECO:0000256" key="12">
    <source>
        <dbReference type="ARBA" id="ARBA00022833"/>
    </source>
</evidence>
<evidence type="ECO:0000256" key="11">
    <source>
        <dbReference type="ARBA" id="ARBA00022801"/>
    </source>
</evidence>
<dbReference type="Gene3D" id="2.40.50.730">
    <property type="match status" value="2"/>
</dbReference>
<keyword evidence="18 20" id="KW-0539">Nucleus</keyword>
<dbReference type="GO" id="GO:0051539">
    <property type="term" value="F:4 iron, 4 sulfur cluster binding"/>
    <property type="evidence" value="ECO:0007669"/>
    <property type="project" value="UniProtKB-KW"/>
</dbReference>
<dbReference type="Pfam" id="PF03104">
    <property type="entry name" value="DNA_pol_B_exo1"/>
    <property type="match status" value="1"/>
</dbReference>
<evidence type="ECO:0000256" key="17">
    <source>
        <dbReference type="ARBA" id="ARBA00023125"/>
    </source>
</evidence>
<keyword evidence="26" id="KW-1185">Reference proteome</keyword>
<dbReference type="InterPro" id="IPR036397">
    <property type="entry name" value="RNaseH_sf"/>
</dbReference>
<dbReference type="GO" id="GO:0003887">
    <property type="term" value="F:DNA-directed DNA polymerase activity"/>
    <property type="evidence" value="ECO:0007669"/>
    <property type="project" value="UniProtKB-KW"/>
</dbReference>
<dbReference type="Proteomes" id="UP000320333">
    <property type="component" value="Unassembled WGS sequence"/>
</dbReference>
<dbReference type="FunFam" id="1.10.132.60:FF:000001">
    <property type="entry name" value="DNA polymerase"/>
    <property type="match status" value="1"/>
</dbReference>
<evidence type="ECO:0000256" key="7">
    <source>
        <dbReference type="ARBA" id="ARBA00022705"/>
    </source>
</evidence>
<dbReference type="InterPro" id="IPR006172">
    <property type="entry name" value="DNA-dir_DNA_pol_B"/>
</dbReference>
<sequence length="1076" mass="120683">MLGPSMNEQAPTSTAKRLKTSASALSEASVFEEHLTQSASAFATAPGSYEAAWPRSSLNLPSSNAAPLVFQQIDVDEYDGVTLNNSNGLRDMSLIRMYGITQEGFSVLCHVHGFLPYFYIPAPNGFTEQNLQSFKEALDTAIRRDSKRQEIAGRAVIDVRIVLKQSIFGYQGPDKTVFLQIFFHFAGQVAVARRLLEMGQVNCPGFGSLAFTTYESSIGFPLRFMIDSRIPGASWVELTREKYTIRQGSSTTSFAQIEVDIDYKDIIPHDPEGDWSKIAPLRILSFDIECCGRKGVFPDAKEDPVIQIANMVTIQGSLTGQDKPFIRNVFTLKQCAHIAGTHTLCFENESQLLAKWAEFVRICDPDIITGYNIQNFDFPYLIERAATLKVQKFPFLGRIRDLETKAKDSRFSSKALGTRDNKSINLEGRLQVDVLQIMQRDHKLRSYTLNSVSAHFLGEQKEDVHHSIIADLQNGNDETRRRLAIYCLKDAYLPQRLLDKLMCIINYIEMARVTGVPFNYLLTRGQQIKVISQLYRKARTEGLLIPNMNPEGTDEQYEGATVIDPEKGYYDIPIATLDFTSLYPSIMMAHNLCYSTYIANPSLIAKHKLTTENYITTPNNDIFVKSSTQKGLLPTILEDLIGARKRAKNDLKKETDPFRRAVLDGRQLALKISANSVYGFTGATVGKLPLLAISSSVTAFGREMIEKTKEVVEAKFTIANGYEHDAKVIYGDTDSVMVKFGVSKVAEAMELGREAAAFVTTHFVKPINLDFEKVYWPYLLINKKRYAGLYWTNPNKHDKLDAKGIETVRRDSCQLVSIVIETCLHKILIDRDTVAAEGYVKSVIADLLQNKIDLSYLVISKGLGKTEYTGKQAHVELAERMRKRDAGSAPSVGDRVSYVIVKGSKGAAAYEKAEDPLFVLENNLPIDTTYYLENQLANPLMRIFEPILGDKSSSLLAGDHVRTIQVAAPTMGALMKFAVKTATCLGCRTPLPKTETAICANCRPKIFDLYQKHLGTMTELEDKYSRLWTQCQRCQGSLHQDVICSAQDCPIFYMRKKAQKDLNDASKTLERFSYEW</sequence>
<dbReference type="OrthoDB" id="2414538at2759"/>
<proteinExistence type="inferred from homology"/>